<dbReference type="InterPro" id="IPR000644">
    <property type="entry name" value="CBS_dom"/>
</dbReference>
<protein>
    <recommendedName>
        <fullName evidence="3">CBS domain-containing protein</fullName>
    </recommendedName>
</protein>
<comment type="caution">
    <text evidence="4">The sequence shown here is derived from an EMBL/GenBank/DDBJ whole genome shotgun (WGS) entry which is preliminary data.</text>
</comment>
<feature type="domain" description="CBS" evidence="3">
    <location>
        <begin position="76"/>
        <end position="131"/>
    </location>
</feature>
<sequence>MTKQPIVVAPDTSAVEAYERMRDHNVHRLPVVESDGRLVGMITRGDIEGAVSFQRSEAGWQEARFALAGTVVEEVMTKQPVSVLADASMKEAVSILLQRHLSGLPVVEGDLLVGIITETDVYRLVLKLCED</sequence>
<gene>
    <name evidence="4" type="ORF">A9Q02_20240</name>
</gene>
<dbReference type="SUPFAM" id="SSF54631">
    <property type="entry name" value="CBS-domain pair"/>
    <property type="match status" value="1"/>
</dbReference>
<dbReference type="OrthoDB" id="160124at2"/>
<dbReference type="InterPro" id="IPR051462">
    <property type="entry name" value="CBS_domain-containing"/>
</dbReference>
<dbReference type="CDD" id="cd04584">
    <property type="entry name" value="CBS_pair_AcuB_like"/>
    <property type="match status" value="1"/>
</dbReference>
<evidence type="ECO:0000256" key="2">
    <source>
        <dbReference type="PROSITE-ProRule" id="PRU00703"/>
    </source>
</evidence>
<accession>A0A2H3KGH3</accession>
<proteinExistence type="predicted"/>
<keyword evidence="2" id="KW-0129">CBS domain</keyword>
<dbReference type="EMBL" id="LYXE01000178">
    <property type="protein sequence ID" value="PDV96845.1"/>
    <property type="molecule type" value="Genomic_DNA"/>
</dbReference>
<dbReference type="Proteomes" id="UP000220922">
    <property type="component" value="Unassembled WGS sequence"/>
</dbReference>
<evidence type="ECO:0000256" key="1">
    <source>
        <dbReference type="ARBA" id="ARBA00022737"/>
    </source>
</evidence>
<dbReference type="Gene3D" id="3.10.580.10">
    <property type="entry name" value="CBS-domain"/>
    <property type="match status" value="1"/>
</dbReference>
<feature type="domain" description="CBS" evidence="3">
    <location>
        <begin position="1"/>
        <end position="57"/>
    </location>
</feature>
<organism evidence="4 5">
    <name type="scientific">Candidatus Chloroploca asiatica</name>
    <dbReference type="NCBI Taxonomy" id="1506545"/>
    <lineage>
        <taxon>Bacteria</taxon>
        <taxon>Bacillati</taxon>
        <taxon>Chloroflexota</taxon>
        <taxon>Chloroflexia</taxon>
        <taxon>Chloroflexales</taxon>
        <taxon>Chloroflexineae</taxon>
        <taxon>Oscillochloridaceae</taxon>
        <taxon>Candidatus Chloroploca</taxon>
    </lineage>
</organism>
<evidence type="ECO:0000313" key="4">
    <source>
        <dbReference type="EMBL" id="PDV96845.1"/>
    </source>
</evidence>
<reference evidence="4 5" key="1">
    <citation type="submission" date="2016-05" db="EMBL/GenBank/DDBJ databases">
        <authorList>
            <person name="Lavstsen T."/>
            <person name="Jespersen J.S."/>
        </authorList>
    </citation>
    <scope>NUCLEOTIDE SEQUENCE [LARGE SCALE GENOMIC DNA]</scope>
    <source>
        <strain evidence="4 5">B7-9</strain>
    </source>
</reference>
<dbReference type="Pfam" id="PF00571">
    <property type="entry name" value="CBS"/>
    <property type="match status" value="2"/>
</dbReference>
<keyword evidence="1" id="KW-0677">Repeat</keyword>
<dbReference type="AlphaFoldDB" id="A0A2H3KGH3"/>
<dbReference type="InterPro" id="IPR046342">
    <property type="entry name" value="CBS_dom_sf"/>
</dbReference>
<dbReference type="PANTHER" id="PTHR48108">
    <property type="entry name" value="CBS DOMAIN-CONTAINING PROTEIN CBSX2, CHLOROPLASTIC"/>
    <property type="match status" value="1"/>
</dbReference>
<dbReference type="SMART" id="SM00116">
    <property type="entry name" value="CBS"/>
    <property type="match status" value="2"/>
</dbReference>
<name>A0A2H3KGH3_9CHLR</name>
<dbReference type="PANTHER" id="PTHR48108:SF26">
    <property type="entry name" value="CBS DOMAIN-CONTAINING PROTEIN DDB_G0289609"/>
    <property type="match status" value="1"/>
</dbReference>
<keyword evidence="5" id="KW-1185">Reference proteome</keyword>
<evidence type="ECO:0000259" key="3">
    <source>
        <dbReference type="PROSITE" id="PS51371"/>
    </source>
</evidence>
<evidence type="ECO:0000313" key="5">
    <source>
        <dbReference type="Proteomes" id="UP000220922"/>
    </source>
</evidence>
<dbReference type="PROSITE" id="PS51371">
    <property type="entry name" value="CBS"/>
    <property type="match status" value="2"/>
</dbReference>